<dbReference type="EMBL" id="AAMT01000038">
    <property type="protein sequence ID" value="EAQ10440.1"/>
    <property type="molecule type" value="Genomic_DNA"/>
</dbReference>
<proteinExistence type="predicted"/>
<name>A3VMT4_9RHOB</name>
<dbReference type="STRING" id="314271.RB2654_03759"/>
<accession>A3VMT4</accession>
<dbReference type="InterPro" id="IPR058548">
    <property type="entry name" value="MlaB-like_STAS"/>
</dbReference>
<reference evidence="2 3" key="1">
    <citation type="journal article" date="2010" name="J. Bacteriol.">
        <title>Genome sequences of Pelagibaca bermudensis HTCC2601T and Maritimibacter alkaliphilus HTCC2654T, the type strains of two marine Roseobacter genera.</title>
        <authorList>
            <person name="Thrash J.C."/>
            <person name="Cho J.C."/>
            <person name="Ferriera S."/>
            <person name="Johnson J."/>
            <person name="Vergin K.L."/>
            <person name="Giovannoni S.J."/>
        </authorList>
    </citation>
    <scope>NUCLEOTIDE SEQUENCE [LARGE SCALE GENOMIC DNA]</scope>
    <source>
        <strain evidence="2 3">HTCC2654</strain>
    </source>
</reference>
<comment type="caution">
    <text evidence="2">The sequence shown here is derived from an EMBL/GenBank/DDBJ whole genome shotgun (WGS) entry which is preliminary data.</text>
</comment>
<gene>
    <name evidence="2" type="ORF">RB2654_03759</name>
</gene>
<dbReference type="InterPro" id="IPR036513">
    <property type="entry name" value="STAS_dom_sf"/>
</dbReference>
<dbReference type="Proteomes" id="UP000002931">
    <property type="component" value="Unassembled WGS sequence"/>
</dbReference>
<evidence type="ECO:0000313" key="3">
    <source>
        <dbReference type="Proteomes" id="UP000002931"/>
    </source>
</evidence>
<evidence type="ECO:0000259" key="1">
    <source>
        <dbReference type="PROSITE" id="PS50801"/>
    </source>
</evidence>
<dbReference type="Pfam" id="PF13466">
    <property type="entry name" value="STAS_2"/>
    <property type="match status" value="1"/>
</dbReference>
<dbReference type="HOGENOM" id="CLU_172500_0_0_5"/>
<protein>
    <recommendedName>
        <fullName evidence="1">STAS domain-containing protein</fullName>
    </recommendedName>
</protein>
<dbReference type="Gene3D" id="3.30.750.24">
    <property type="entry name" value="STAS domain"/>
    <property type="match status" value="1"/>
</dbReference>
<keyword evidence="3" id="KW-1185">Reference proteome</keyword>
<dbReference type="SUPFAM" id="SSF52091">
    <property type="entry name" value="SpoIIaa-like"/>
    <property type="match status" value="1"/>
</dbReference>
<feature type="domain" description="STAS" evidence="1">
    <location>
        <begin position="1"/>
        <end position="75"/>
    </location>
</feature>
<sequence length="75" mass="8091">MRDDLLAQADQDVVLDATHVTQIGGLALQVIRAAARSWAEAGRSLTFENASTTVCDQLSLLGFNPDTLTTWEAET</sequence>
<organism evidence="2 3">
    <name type="scientific">Maritimibacter alkaliphilus HTCC2654</name>
    <dbReference type="NCBI Taxonomy" id="314271"/>
    <lineage>
        <taxon>Bacteria</taxon>
        <taxon>Pseudomonadati</taxon>
        <taxon>Pseudomonadota</taxon>
        <taxon>Alphaproteobacteria</taxon>
        <taxon>Rhodobacterales</taxon>
        <taxon>Roseobacteraceae</taxon>
        <taxon>Maritimibacter</taxon>
    </lineage>
</organism>
<evidence type="ECO:0000313" key="2">
    <source>
        <dbReference type="EMBL" id="EAQ10440.1"/>
    </source>
</evidence>
<dbReference type="PROSITE" id="PS50801">
    <property type="entry name" value="STAS"/>
    <property type="match status" value="1"/>
</dbReference>
<dbReference type="InterPro" id="IPR002645">
    <property type="entry name" value="STAS_dom"/>
</dbReference>
<dbReference type="AlphaFoldDB" id="A3VMT4"/>